<evidence type="ECO:0000259" key="2">
    <source>
        <dbReference type="PROSITE" id="PS50191"/>
    </source>
</evidence>
<reference evidence="3" key="1">
    <citation type="submission" date="2022-05" db="EMBL/GenBank/DDBJ databases">
        <authorList>
            <person name="Okamura Y."/>
        </authorList>
    </citation>
    <scope>NUCLEOTIDE SEQUENCE</scope>
</reference>
<dbReference type="Gene3D" id="1.10.8.20">
    <property type="entry name" value="N-terminal domain of phosphatidylinositol transfer protein sec14p"/>
    <property type="match status" value="1"/>
</dbReference>
<dbReference type="PROSITE" id="PS50191">
    <property type="entry name" value="CRAL_TRIO"/>
    <property type="match status" value="1"/>
</dbReference>
<dbReference type="Proteomes" id="UP001152562">
    <property type="component" value="Unassembled WGS sequence"/>
</dbReference>
<dbReference type="SMART" id="SM01100">
    <property type="entry name" value="CRAL_TRIO_N"/>
    <property type="match status" value="1"/>
</dbReference>
<dbReference type="InterPro" id="IPR036273">
    <property type="entry name" value="CRAL/TRIO_N_dom_sf"/>
</dbReference>
<proteinExistence type="predicted"/>
<name>A0A9P0TC66_PIEBR</name>
<dbReference type="CDD" id="cd00170">
    <property type="entry name" value="SEC14"/>
    <property type="match status" value="1"/>
</dbReference>
<accession>A0A9P0TC66</accession>
<dbReference type="SUPFAM" id="SSF46938">
    <property type="entry name" value="CRAL/TRIO N-terminal domain"/>
    <property type="match status" value="1"/>
</dbReference>
<dbReference type="Gene3D" id="1.20.5.1200">
    <property type="entry name" value="Alpha-tocopherol transfer"/>
    <property type="match status" value="1"/>
</dbReference>
<feature type="chain" id="PRO_5040484073" description="CRAL-TRIO domain-containing protein" evidence="1">
    <location>
        <begin position="16"/>
        <end position="379"/>
    </location>
</feature>
<dbReference type="InterPro" id="IPR036865">
    <property type="entry name" value="CRAL-TRIO_dom_sf"/>
</dbReference>
<dbReference type="Gene3D" id="3.40.525.10">
    <property type="entry name" value="CRAL-TRIO lipid binding domain"/>
    <property type="match status" value="1"/>
</dbReference>
<dbReference type="EMBL" id="CALOZG010000004">
    <property type="protein sequence ID" value="CAH4013758.1"/>
    <property type="molecule type" value="Genomic_DNA"/>
</dbReference>
<protein>
    <recommendedName>
        <fullName evidence="2">CRAL-TRIO domain-containing protein</fullName>
    </recommendedName>
</protein>
<feature type="domain" description="CRAL-TRIO" evidence="2">
    <location>
        <begin position="184"/>
        <end position="350"/>
    </location>
</feature>
<dbReference type="SUPFAM" id="SSF52087">
    <property type="entry name" value="CRAL/TRIO domain"/>
    <property type="match status" value="1"/>
</dbReference>
<keyword evidence="1" id="KW-0732">Signal</keyword>
<evidence type="ECO:0000313" key="3">
    <source>
        <dbReference type="EMBL" id="CAH4013758.1"/>
    </source>
</evidence>
<dbReference type="SMART" id="SM00516">
    <property type="entry name" value="SEC14"/>
    <property type="match status" value="1"/>
</dbReference>
<dbReference type="GO" id="GO:1902936">
    <property type="term" value="F:phosphatidylinositol bisphosphate binding"/>
    <property type="evidence" value="ECO:0007669"/>
    <property type="project" value="TreeGrafter"/>
</dbReference>
<keyword evidence="4" id="KW-1185">Reference proteome</keyword>
<dbReference type="PANTHER" id="PTHR10174">
    <property type="entry name" value="ALPHA-TOCOPHEROL TRANSFER PROTEIN-RELATED"/>
    <property type="match status" value="1"/>
</dbReference>
<dbReference type="PRINTS" id="PR00180">
    <property type="entry name" value="CRETINALDHBP"/>
</dbReference>
<dbReference type="PANTHER" id="PTHR10174:SF212">
    <property type="entry name" value="MIP26555P1"/>
    <property type="match status" value="1"/>
</dbReference>
<feature type="signal peptide" evidence="1">
    <location>
        <begin position="1"/>
        <end position="15"/>
    </location>
</feature>
<evidence type="ECO:0000256" key="1">
    <source>
        <dbReference type="SAM" id="SignalP"/>
    </source>
</evidence>
<sequence length="379" mass="43974">MLLIVVFRTRLLCFGCQRCLKPYQKSRSYSLRNKEAQYTGCQGQGVIIIYKSATGTARAHIHSYARARSALFAFRVFLVLHVIDGVSIMTSNDFRLERNVELSEETKAIAEEELRETPERVKEALERLRELLKENKDLYFGDDDEILTIFLRPCKWYPESAIALMRRVAEFRKENASLLDGLLPEHEIQSFLEHKVVNVLKGRDHKGRRVLVVNVGGSWDPKKVTADQLFRLFYLIHEAAMLEPESQVRGTVVIMDFHNMGWPQTWGLTPSFSKRLLTFIQDAMPLRLKEVHFVKEPMLFSAVWKMFKPFIREKLKSRIYFHGSKMSSLHKHMEPSHLPADYGGDLPAINYSGAEWYPVINEILPHIHNWNSYGFAKDS</sequence>
<organism evidence="3 4">
    <name type="scientific">Pieris brassicae</name>
    <name type="common">White butterfly</name>
    <name type="synonym">Large white butterfly</name>
    <dbReference type="NCBI Taxonomy" id="7116"/>
    <lineage>
        <taxon>Eukaryota</taxon>
        <taxon>Metazoa</taxon>
        <taxon>Ecdysozoa</taxon>
        <taxon>Arthropoda</taxon>
        <taxon>Hexapoda</taxon>
        <taxon>Insecta</taxon>
        <taxon>Pterygota</taxon>
        <taxon>Neoptera</taxon>
        <taxon>Endopterygota</taxon>
        <taxon>Lepidoptera</taxon>
        <taxon>Glossata</taxon>
        <taxon>Ditrysia</taxon>
        <taxon>Papilionoidea</taxon>
        <taxon>Pieridae</taxon>
        <taxon>Pierinae</taxon>
        <taxon>Pieris</taxon>
    </lineage>
</organism>
<dbReference type="InterPro" id="IPR001251">
    <property type="entry name" value="CRAL-TRIO_dom"/>
</dbReference>
<gene>
    <name evidence="3" type="ORF">PIBRA_LOCUS3314</name>
</gene>
<evidence type="ECO:0000313" key="4">
    <source>
        <dbReference type="Proteomes" id="UP001152562"/>
    </source>
</evidence>
<comment type="caution">
    <text evidence="3">The sequence shown here is derived from an EMBL/GenBank/DDBJ whole genome shotgun (WGS) entry which is preliminary data.</text>
</comment>
<dbReference type="Pfam" id="PF00650">
    <property type="entry name" value="CRAL_TRIO"/>
    <property type="match status" value="1"/>
</dbReference>
<dbReference type="GO" id="GO:0016020">
    <property type="term" value="C:membrane"/>
    <property type="evidence" value="ECO:0007669"/>
    <property type="project" value="TreeGrafter"/>
</dbReference>
<dbReference type="AlphaFoldDB" id="A0A9P0TC66"/>
<dbReference type="InterPro" id="IPR011074">
    <property type="entry name" value="CRAL/TRIO_N_dom"/>
</dbReference>